<keyword evidence="2 4" id="KW-0547">Nucleotide-binding</keyword>
<dbReference type="PANTHER" id="PTHR23407">
    <property type="entry name" value="ATPASE INHIBITOR/5-FORMYLTETRAHYDROFOLATE CYCLO-LIGASE"/>
    <property type="match status" value="1"/>
</dbReference>
<gene>
    <name evidence="6" type="ORF">SAMN05216339_11238</name>
</gene>
<comment type="similarity">
    <text evidence="1 5">Belongs to the 5-formyltetrahydrofolate cyclo-ligase family.</text>
</comment>
<evidence type="ECO:0000256" key="5">
    <source>
        <dbReference type="RuleBase" id="RU361279"/>
    </source>
</evidence>
<evidence type="ECO:0000256" key="3">
    <source>
        <dbReference type="ARBA" id="ARBA00022840"/>
    </source>
</evidence>
<keyword evidence="5" id="KW-0460">Magnesium</keyword>
<comment type="catalytic activity">
    <reaction evidence="5">
        <text>(6S)-5-formyl-5,6,7,8-tetrahydrofolate + ATP = (6R)-5,10-methenyltetrahydrofolate + ADP + phosphate</text>
        <dbReference type="Rhea" id="RHEA:10488"/>
        <dbReference type="ChEBI" id="CHEBI:30616"/>
        <dbReference type="ChEBI" id="CHEBI:43474"/>
        <dbReference type="ChEBI" id="CHEBI:57455"/>
        <dbReference type="ChEBI" id="CHEBI:57457"/>
        <dbReference type="ChEBI" id="CHEBI:456216"/>
        <dbReference type="EC" id="6.3.3.2"/>
    </reaction>
</comment>
<evidence type="ECO:0000313" key="7">
    <source>
        <dbReference type="Proteomes" id="UP000183926"/>
    </source>
</evidence>
<dbReference type="InterPro" id="IPR002698">
    <property type="entry name" value="FTHF_cligase"/>
</dbReference>
<evidence type="ECO:0000256" key="2">
    <source>
        <dbReference type="ARBA" id="ARBA00022741"/>
    </source>
</evidence>
<dbReference type="GO" id="GO:0009396">
    <property type="term" value="P:folic acid-containing compound biosynthetic process"/>
    <property type="evidence" value="ECO:0007669"/>
    <property type="project" value="TreeGrafter"/>
</dbReference>
<dbReference type="GO" id="GO:0005524">
    <property type="term" value="F:ATP binding"/>
    <property type="evidence" value="ECO:0007669"/>
    <property type="project" value="UniProtKB-KW"/>
</dbReference>
<evidence type="ECO:0000256" key="4">
    <source>
        <dbReference type="PIRSR" id="PIRSR006806-1"/>
    </source>
</evidence>
<keyword evidence="3 4" id="KW-0067">ATP-binding</keyword>
<dbReference type="AlphaFoldDB" id="A0A1I7IYR5"/>
<dbReference type="OrthoDB" id="9801938at2"/>
<feature type="binding site" evidence="4">
    <location>
        <position position="61"/>
    </location>
    <ligand>
        <name>substrate</name>
    </ligand>
</feature>
<keyword evidence="5" id="KW-0479">Metal-binding</keyword>
<dbReference type="GO" id="GO:0030272">
    <property type="term" value="F:5-formyltetrahydrofolate cyclo-ligase activity"/>
    <property type="evidence" value="ECO:0007669"/>
    <property type="project" value="UniProtKB-EC"/>
</dbReference>
<name>A0A1I7IYR5_9PROT</name>
<dbReference type="GO" id="GO:0046872">
    <property type="term" value="F:metal ion binding"/>
    <property type="evidence" value="ECO:0007669"/>
    <property type="project" value="UniProtKB-KW"/>
</dbReference>
<dbReference type="GO" id="GO:0035999">
    <property type="term" value="P:tetrahydrofolate interconversion"/>
    <property type="evidence" value="ECO:0007669"/>
    <property type="project" value="TreeGrafter"/>
</dbReference>
<dbReference type="PANTHER" id="PTHR23407:SF1">
    <property type="entry name" value="5-FORMYLTETRAHYDROFOLATE CYCLO-LIGASE"/>
    <property type="match status" value="1"/>
</dbReference>
<keyword evidence="6" id="KW-0436">Ligase</keyword>
<organism evidence="6 7">
    <name type="scientific">Nitrosomonas eutropha</name>
    <dbReference type="NCBI Taxonomy" id="916"/>
    <lineage>
        <taxon>Bacteria</taxon>
        <taxon>Pseudomonadati</taxon>
        <taxon>Pseudomonadota</taxon>
        <taxon>Betaproteobacteria</taxon>
        <taxon>Nitrosomonadales</taxon>
        <taxon>Nitrosomonadaceae</taxon>
        <taxon>Nitrosomonas</taxon>
    </lineage>
</organism>
<reference evidence="6 7" key="1">
    <citation type="submission" date="2016-10" db="EMBL/GenBank/DDBJ databases">
        <authorList>
            <person name="de Groot N.N."/>
        </authorList>
    </citation>
    <scope>NUCLEOTIDE SEQUENCE [LARGE SCALE GENOMIC DNA]</scope>
    <source>
        <strain evidence="6 7">Nm24</strain>
    </source>
</reference>
<dbReference type="EMBL" id="FPBL01000012">
    <property type="protein sequence ID" value="SFU78068.1"/>
    <property type="molecule type" value="Genomic_DNA"/>
</dbReference>
<dbReference type="Gene3D" id="3.40.50.10420">
    <property type="entry name" value="NagB/RpiA/CoA transferase-like"/>
    <property type="match status" value="1"/>
</dbReference>
<dbReference type="InterPro" id="IPR024185">
    <property type="entry name" value="FTHF_cligase-like_sf"/>
</dbReference>
<evidence type="ECO:0000256" key="1">
    <source>
        <dbReference type="ARBA" id="ARBA00010638"/>
    </source>
</evidence>
<dbReference type="InterPro" id="IPR037171">
    <property type="entry name" value="NagB/RpiA_transferase-like"/>
</dbReference>
<dbReference type="PIRSF" id="PIRSF006806">
    <property type="entry name" value="FTHF_cligase"/>
    <property type="match status" value="1"/>
</dbReference>
<dbReference type="EC" id="6.3.3.2" evidence="5"/>
<feature type="binding site" evidence="4">
    <location>
        <begin position="10"/>
        <end position="14"/>
    </location>
    <ligand>
        <name>ATP</name>
        <dbReference type="ChEBI" id="CHEBI:30616"/>
    </ligand>
</feature>
<comment type="cofactor">
    <cofactor evidence="5">
        <name>Mg(2+)</name>
        <dbReference type="ChEBI" id="CHEBI:18420"/>
    </cofactor>
</comment>
<sequence length="212" mass="24040">MSNVTSRHWKQQQRTRLRELRQQIPAVQRALWNDAITAALTQGFPILKNQRIGFYWPHQGEYDPVPAMTDLRTRGATLALPEVIGKEEPLRFIEWWPGAPMKKDIYGIPLPDNTREITVDSIIIPLLGFDEQGYRLGYGSGYFDRTLATMNPRPLAIGVVFEMLRLPTIHPQQHDIPMDYIVTEQSILCRTDAGLVPLAVADCAAKNSFIGD</sequence>
<dbReference type="Proteomes" id="UP000183926">
    <property type="component" value="Unassembled WGS sequence"/>
</dbReference>
<proteinExistence type="inferred from homology"/>
<dbReference type="NCBIfam" id="TIGR02727">
    <property type="entry name" value="MTHFS_bact"/>
    <property type="match status" value="1"/>
</dbReference>
<protein>
    <recommendedName>
        <fullName evidence="5">5-formyltetrahydrofolate cyclo-ligase</fullName>
        <ecNumber evidence="5">6.3.3.2</ecNumber>
    </recommendedName>
</protein>
<dbReference type="SUPFAM" id="SSF100950">
    <property type="entry name" value="NagB/RpiA/CoA transferase-like"/>
    <property type="match status" value="1"/>
</dbReference>
<evidence type="ECO:0000313" key="6">
    <source>
        <dbReference type="EMBL" id="SFU78068.1"/>
    </source>
</evidence>
<dbReference type="Pfam" id="PF01812">
    <property type="entry name" value="5-FTHF_cyc-lig"/>
    <property type="match status" value="1"/>
</dbReference>
<dbReference type="RefSeq" id="WP_074929291.1">
    <property type="nucleotide sequence ID" value="NZ_FPBL01000012.1"/>
</dbReference>
<accession>A0A1I7IYR5</accession>